<proteinExistence type="inferred from homology"/>
<dbReference type="PANTHER" id="PTHR11059">
    <property type="entry name" value="DNA REPAIR PROTEIN RECN"/>
    <property type="match status" value="1"/>
</dbReference>
<dbReference type="PANTHER" id="PTHR11059:SF0">
    <property type="entry name" value="DNA REPAIR PROTEIN RECN"/>
    <property type="match status" value="1"/>
</dbReference>
<comment type="caution">
    <text evidence="11">The sequence shown here is derived from an EMBL/GenBank/DDBJ whole genome shotgun (WGS) entry which is preliminary data.</text>
</comment>
<dbReference type="InterPro" id="IPR027417">
    <property type="entry name" value="P-loop_NTPase"/>
</dbReference>
<dbReference type="NCBIfam" id="TIGR00634">
    <property type="entry name" value="recN"/>
    <property type="match status" value="1"/>
</dbReference>
<dbReference type="AlphaFoldDB" id="A0A0F9V2N5"/>
<accession>A0A0F9V2N5</accession>
<evidence type="ECO:0000259" key="10">
    <source>
        <dbReference type="Pfam" id="PF02463"/>
    </source>
</evidence>
<gene>
    <name evidence="11" type="ORF">LCGC14_0147830</name>
</gene>
<dbReference type="Pfam" id="PF02463">
    <property type="entry name" value="SMC_N"/>
    <property type="match status" value="1"/>
</dbReference>
<dbReference type="InterPro" id="IPR004604">
    <property type="entry name" value="DNA_recomb/repair_RecN"/>
</dbReference>
<organism evidence="11">
    <name type="scientific">marine sediment metagenome</name>
    <dbReference type="NCBI Taxonomy" id="412755"/>
    <lineage>
        <taxon>unclassified sequences</taxon>
        <taxon>metagenomes</taxon>
        <taxon>ecological metagenomes</taxon>
    </lineage>
</organism>
<evidence type="ECO:0000256" key="6">
    <source>
        <dbReference type="ARBA" id="ARBA00022840"/>
    </source>
</evidence>
<evidence type="ECO:0000256" key="3">
    <source>
        <dbReference type="ARBA" id="ARBA00021315"/>
    </source>
</evidence>
<comment type="function">
    <text evidence="1">May be involved in recombinational repair of damaged DNA.</text>
</comment>
<evidence type="ECO:0000256" key="4">
    <source>
        <dbReference type="ARBA" id="ARBA00022741"/>
    </source>
</evidence>
<evidence type="ECO:0000256" key="5">
    <source>
        <dbReference type="ARBA" id="ARBA00022763"/>
    </source>
</evidence>
<feature type="domain" description="RecF/RecN/SMC N-terminal" evidence="10">
    <location>
        <begin position="2"/>
        <end position="509"/>
    </location>
</feature>
<evidence type="ECO:0000256" key="1">
    <source>
        <dbReference type="ARBA" id="ARBA00003618"/>
    </source>
</evidence>
<dbReference type="GO" id="GO:0005524">
    <property type="term" value="F:ATP binding"/>
    <property type="evidence" value="ECO:0007669"/>
    <property type="project" value="UniProtKB-KW"/>
</dbReference>
<dbReference type="GO" id="GO:0006310">
    <property type="term" value="P:DNA recombination"/>
    <property type="evidence" value="ECO:0007669"/>
    <property type="project" value="InterPro"/>
</dbReference>
<sequence>MLSTLSISNYALIDSLEVDFDKGFTVITGETGAGKSILLGGLSLVLGKRADLTSLRVKDEKCIIEGTFNIDTYGLQKFFEENDLDYDVSTVIRREILPSGKSRAFVNDTPVTLGVLSSLGESLIDIHSQHQTMQLTENDFQLKLVDALANNQKRLSEYRKGLKTYRKAEKELQSLVDVQSTANKEQDYNSFLLEELEKAPLKVGVIEELEEEYEQLNNVELIMEQLSKGDQLFNDEQIGVLPLVTEMRQSLSKLVDFGTNYKDLYERVKSVMIELDDVSSELQSLQEGVEANPDQLEQVNNKLQLLYNLLKKHNAGDVSELIIIKNELADKVFETANLDQKIASKTKQIQEIESALEAQTVVLREKRSSVIPKLKKKLESDLGLLGMPSASFEIKLSASESFTSTGKDELSFLFTANRGGSYGELKKVASGGELSRIMLVIKAILAKYEKLPTIMFDEIDTGVSGEISNRMADIMKEMSGDLQVFSITHLPQVASKGNHHFKVYKTEGKERTMTNMKQLTTEERVVELAHMLSGKDLSDSALAHAKQLLNSTLEV</sequence>
<evidence type="ECO:0000256" key="7">
    <source>
        <dbReference type="ARBA" id="ARBA00023204"/>
    </source>
</evidence>
<dbReference type="SUPFAM" id="SSF52540">
    <property type="entry name" value="P-loop containing nucleoside triphosphate hydrolases"/>
    <property type="match status" value="2"/>
</dbReference>
<dbReference type="EMBL" id="LAZR01000052">
    <property type="protein sequence ID" value="KKN98249.1"/>
    <property type="molecule type" value="Genomic_DNA"/>
</dbReference>
<keyword evidence="7" id="KW-0234">DNA repair</keyword>
<dbReference type="PIRSF" id="PIRSF003128">
    <property type="entry name" value="RecN"/>
    <property type="match status" value="1"/>
</dbReference>
<dbReference type="Gene3D" id="3.40.50.300">
    <property type="entry name" value="P-loop containing nucleotide triphosphate hydrolases"/>
    <property type="match status" value="2"/>
</dbReference>
<reference evidence="11" key="1">
    <citation type="journal article" date="2015" name="Nature">
        <title>Complex archaea that bridge the gap between prokaryotes and eukaryotes.</title>
        <authorList>
            <person name="Spang A."/>
            <person name="Saw J.H."/>
            <person name="Jorgensen S.L."/>
            <person name="Zaremba-Niedzwiedzka K."/>
            <person name="Martijn J."/>
            <person name="Lind A.E."/>
            <person name="van Eijk R."/>
            <person name="Schleper C."/>
            <person name="Guy L."/>
            <person name="Ettema T.J."/>
        </authorList>
    </citation>
    <scope>NUCLEOTIDE SEQUENCE</scope>
</reference>
<keyword evidence="4" id="KW-0547">Nucleotide-binding</keyword>
<evidence type="ECO:0000313" key="11">
    <source>
        <dbReference type="EMBL" id="KKN98249.1"/>
    </source>
</evidence>
<protein>
    <recommendedName>
        <fullName evidence="3">DNA repair protein RecN</fullName>
    </recommendedName>
    <alternativeName>
        <fullName evidence="8">Recombination protein N</fullName>
    </alternativeName>
</protein>
<name>A0A0F9V2N5_9ZZZZ</name>
<keyword evidence="5" id="KW-0227">DNA damage</keyword>
<dbReference type="GO" id="GO:0009432">
    <property type="term" value="P:SOS response"/>
    <property type="evidence" value="ECO:0007669"/>
    <property type="project" value="TreeGrafter"/>
</dbReference>
<dbReference type="GO" id="GO:0006281">
    <property type="term" value="P:DNA repair"/>
    <property type="evidence" value="ECO:0007669"/>
    <property type="project" value="UniProtKB-KW"/>
</dbReference>
<evidence type="ECO:0000256" key="2">
    <source>
        <dbReference type="ARBA" id="ARBA00009441"/>
    </source>
</evidence>
<keyword evidence="9" id="KW-0175">Coiled coil</keyword>
<evidence type="ECO:0000256" key="9">
    <source>
        <dbReference type="SAM" id="Coils"/>
    </source>
</evidence>
<dbReference type="CDD" id="cd03241">
    <property type="entry name" value="ABC_RecN"/>
    <property type="match status" value="1"/>
</dbReference>
<feature type="coiled-coil region" evidence="9">
    <location>
        <begin position="165"/>
        <end position="226"/>
    </location>
</feature>
<evidence type="ECO:0000256" key="8">
    <source>
        <dbReference type="ARBA" id="ARBA00033408"/>
    </source>
</evidence>
<dbReference type="InterPro" id="IPR003395">
    <property type="entry name" value="RecF/RecN/SMC_N"/>
</dbReference>
<dbReference type="GO" id="GO:0043590">
    <property type="term" value="C:bacterial nucleoid"/>
    <property type="evidence" value="ECO:0007669"/>
    <property type="project" value="TreeGrafter"/>
</dbReference>
<comment type="similarity">
    <text evidence="2">Belongs to the RecN family.</text>
</comment>
<keyword evidence="6" id="KW-0067">ATP-binding</keyword>